<keyword evidence="4" id="KW-0472">Membrane</keyword>
<accession>A0ABW2NW48</accession>
<dbReference type="RefSeq" id="WP_380824313.1">
    <property type="nucleotide sequence ID" value="NZ_JBHTCG010000002.1"/>
</dbReference>
<dbReference type="EMBL" id="JBHTCG010000002">
    <property type="protein sequence ID" value="MFC7381399.1"/>
    <property type="molecule type" value="Genomic_DNA"/>
</dbReference>
<dbReference type="Gene3D" id="1.10.3630.10">
    <property type="entry name" value="yeast vps74-n-term truncation variant domain like"/>
    <property type="match status" value="1"/>
</dbReference>
<protein>
    <submittedName>
        <fullName evidence="5">GPP34 family phosphoprotein</fullName>
    </submittedName>
</protein>
<dbReference type="Proteomes" id="UP001596496">
    <property type="component" value="Unassembled WGS sequence"/>
</dbReference>
<evidence type="ECO:0000256" key="2">
    <source>
        <dbReference type="ARBA" id="ARBA00023034"/>
    </source>
</evidence>
<evidence type="ECO:0000313" key="5">
    <source>
        <dbReference type="EMBL" id="MFC7381399.1"/>
    </source>
</evidence>
<name>A0ABW2NW48_9ACTN</name>
<keyword evidence="3" id="KW-0446">Lipid-binding</keyword>
<keyword evidence="2" id="KW-0333">Golgi apparatus</keyword>
<dbReference type="Pfam" id="PF05719">
    <property type="entry name" value="GPP34"/>
    <property type="match status" value="1"/>
</dbReference>
<comment type="subcellular location">
    <subcellularLocation>
        <location evidence="1">Golgi apparatus membrane</location>
        <topology evidence="1">Peripheral membrane protein</topology>
        <orientation evidence="1">Cytoplasmic side</orientation>
    </subcellularLocation>
</comment>
<proteinExistence type="predicted"/>
<dbReference type="InterPro" id="IPR008628">
    <property type="entry name" value="GPP34-like"/>
</dbReference>
<organism evidence="5 6">
    <name type="scientific">Sphaerisporangium rhizosphaerae</name>
    <dbReference type="NCBI Taxonomy" id="2269375"/>
    <lineage>
        <taxon>Bacteria</taxon>
        <taxon>Bacillati</taxon>
        <taxon>Actinomycetota</taxon>
        <taxon>Actinomycetes</taxon>
        <taxon>Streptosporangiales</taxon>
        <taxon>Streptosporangiaceae</taxon>
        <taxon>Sphaerisporangium</taxon>
    </lineage>
</organism>
<comment type="caution">
    <text evidence="5">The sequence shown here is derived from an EMBL/GenBank/DDBJ whole genome shotgun (WGS) entry which is preliminary data.</text>
</comment>
<keyword evidence="6" id="KW-1185">Reference proteome</keyword>
<dbReference type="InterPro" id="IPR038261">
    <property type="entry name" value="GPP34-like_sf"/>
</dbReference>
<reference evidence="6" key="1">
    <citation type="journal article" date="2019" name="Int. J. Syst. Evol. Microbiol.">
        <title>The Global Catalogue of Microorganisms (GCM) 10K type strain sequencing project: providing services to taxonomists for standard genome sequencing and annotation.</title>
        <authorList>
            <consortium name="The Broad Institute Genomics Platform"/>
            <consortium name="The Broad Institute Genome Sequencing Center for Infectious Disease"/>
            <person name="Wu L."/>
            <person name="Ma J."/>
        </authorList>
    </citation>
    <scope>NUCLEOTIDE SEQUENCE [LARGE SCALE GENOMIC DNA]</scope>
    <source>
        <strain evidence="6">CECT 7649</strain>
    </source>
</reference>
<gene>
    <name evidence="5" type="ORF">ACFQSB_04205</name>
</gene>
<evidence type="ECO:0000256" key="1">
    <source>
        <dbReference type="ARBA" id="ARBA00004255"/>
    </source>
</evidence>
<evidence type="ECO:0000313" key="6">
    <source>
        <dbReference type="Proteomes" id="UP001596496"/>
    </source>
</evidence>
<sequence>MDLPGSLPQRLYLLAYDIERGRPTARWKLGYLMRAGILAELLLRGCLDDATGGPVASRTAVPDDALLDAALQQIAASRRRTWQHWVNKGSHRAVRQVRDQLEAGGWIRVRRTRLLGVIPLAKVTVRDTRVVRRLTSTVSSAMRGGQPLSRVEPRDAALTALASVIRLRTVMPWRQWRAVRERGEALGVVVAPVPRALHKAIQAAQAAAAGS</sequence>
<evidence type="ECO:0000256" key="4">
    <source>
        <dbReference type="ARBA" id="ARBA00023136"/>
    </source>
</evidence>
<evidence type="ECO:0000256" key="3">
    <source>
        <dbReference type="ARBA" id="ARBA00023121"/>
    </source>
</evidence>